<comment type="caution">
    <text evidence="3">The sequence shown here is derived from an EMBL/GenBank/DDBJ whole genome shotgun (WGS) entry which is preliminary data.</text>
</comment>
<feature type="transmembrane region" description="Helical" evidence="1">
    <location>
        <begin position="44"/>
        <end position="68"/>
    </location>
</feature>
<gene>
    <name evidence="3" type="ORF">KKC1_15920</name>
</gene>
<evidence type="ECO:0000313" key="3">
    <source>
        <dbReference type="EMBL" id="GAW92438.1"/>
    </source>
</evidence>
<sequence length="266" mass="28003">MGFSPTNAAFKALVVLLILSMLKKDTRLSFKDIIDALEKGARDILGVAAATACAGIIIGVLTLTGLAVKLSSMIIQLSGGNLFILLFLAMIVSIILGMGLPTAACYVLLAALVVPALIEFGVPVLAAHLFVFFFGVISAITPPVALAAYTAAGIAESNPMSVGVNAFKIGAVAFFVPYVGVYNPAFILDGSFLQVIKVVMTSLVGCSALVFCVQGYLFKKLSLPMRFLLLISALTLIDPKLTTDFIGIAIYAIVVLFQKFIQNSSN</sequence>
<dbReference type="PANTHER" id="PTHR43849:SF2">
    <property type="entry name" value="BLL3936 PROTEIN"/>
    <property type="match status" value="1"/>
</dbReference>
<dbReference type="Pfam" id="PF06808">
    <property type="entry name" value="DctM"/>
    <property type="match status" value="1"/>
</dbReference>
<proteinExistence type="predicted"/>
<name>A0A1Z5HSN4_9FIRM</name>
<evidence type="ECO:0000313" key="4">
    <source>
        <dbReference type="Proteomes" id="UP000197032"/>
    </source>
</evidence>
<keyword evidence="1" id="KW-1133">Transmembrane helix</keyword>
<feature type="transmembrane region" description="Helical" evidence="1">
    <location>
        <begin position="74"/>
        <end position="96"/>
    </location>
</feature>
<feature type="transmembrane region" description="Helical" evidence="1">
    <location>
        <begin position="128"/>
        <end position="150"/>
    </location>
</feature>
<dbReference type="InterPro" id="IPR010656">
    <property type="entry name" value="DctM"/>
</dbReference>
<evidence type="ECO:0000256" key="1">
    <source>
        <dbReference type="SAM" id="Phobius"/>
    </source>
</evidence>
<feature type="transmembrane region" description="Helical" evidence="1">
    <location>
        <begin position="192"/>
        <end position="211"/>
    </location>
</feature>
<dbReference type="EMBL" id="BDGJ01000080">
    <property type="protein sequence ID" value="GAW92438.1"/>
    <property type="molecule type" value="Genomic_DNA"/>
</dbReference>
<feature type="transmembrane region" description="Helical" evidence="1">
    <location>
        <begin position="103"/>
        <end position="122"/>
    </location>
</feature>
<protein>
    <submittedName>
        <fullName evidence="3">C4-dicarboxylate ABC transporter</fullName>
    </submittedName>
</protein>
<feature type="transmembrane region" description="Helical" evidence="1">
    <location>
        <begin position="162"/>
        <end position="180"/>
    </location>
</feature>
<dbReference type="AlphaFoldDB" id="A0A1Z5HSN4"/>
<dbReference type="PANTHER" id="PTHR43849">
    <property type="entry name" value="BLL3936 PROTEIN"/>
    <property type="match status" value="1"/>
</dbReference>
<keyword evidence="4" id="KW-1185">Reference proteome</keyword>
<evidence type="ECO:0000259" key="2">
    <source>
        <dbReference type="Pfam" id="PF06808"/>
    </source>
</evidence>
<keyword evidence="1" id="KW-0812">Transmembrane</keyword>
<reference evidence="4" key="1">
    <citation type="journal article" date="2017" name="Appl. Environ. Microbiol.">
        <title>Genomic analysis of Calderihabitans maritimus KKC1, a thermophilic hydrogenogenic carboxydotrophic bacterium isolated from marine sediment.</title>
        <authorList>
            <person name="Omae K."/>
            <person name="Yoneda Y."/>
            <person name="Fukuyama Y."/>
            <person name="Yoshida T."/>
            <person name="Sako Y."/>
        </authorList>
    </citation>
    <scope>NUCLEOTIDE SEQUENCE [LARGE SCALE GENOMIC DNA]</scope>
    <source>
        <strain evidence="4">KKC1</strain>
    </source>
</reference>
<accession>A0A1Z5HSN4</accession>
<feature type="transmembrane region" description="Helical" evidence="1">
    <location>
        <begin position="245"/>
        <end position="261"/>
    </location>
</feature>
<organism evidence="3 4">
    <name type="scientific">Calderihabitans maritimus</name>
    <dbReference type="NCBI Taxonomy" id="1246530"/>
    <lineage>
        <taxon>Bacteria</taxon>
        <taxon>Bacillati</taxon>
        <taxon>Bacillota</taxon>
        <taxon>Clostridia</taxon>
        <taxon>Neomoorellales</taxon>
        <taxon>Calderihabitantaceae</taxon>
        <taxon>Calderihabitans</taxon>
    </lineage>
</organism>
<keyword evidence="1" id="KW-0472">Membrane</keyword>
<feature type="domain" description="TRAP C4-dicarboxylate transport system permease DctM subunit" evidence="2">
    <location>
        <begin position="3"/>
        <end position="192"/>
    </location>
</feature>
<dbReference type="Proteomes" id="UP000197032">
    <property type="component" value="Unassembled WGS sequence"/>
</dbReference>